<evidence type="ECO:0000259" key="1">
    <source>
        <dbReference type="Pfam" id="PF09836"/>
    </source>
</evidence>
<dbReference type="Gene3D" id="1.10.150.690">
    <property type="entry name" value="DUF2063"/>
    <property type="match status" value="1"/>
</dbReference>
<gene>
    <name evidence="2" type="ORF">GCM10009096_28540</name>
</gene>
<keyword evidence="3" id="KW-1185">Reference proteome</keyword>
<proteinExistence type="predicted"/>
<protein>
    <recommendedName>
        <fullName evidence="1">Putative DNA-binding domain-containing protein</fullName>
    </recommendedName>
</protein>
<dbReference type="InterPro" id="IPR044922">
    <property type="entry name" value="DUF2063_N_sf"/>
</dbReference>
<evidence type="ECO:0000313" key="3">
    <source>
        <dbReference type="Proteomes" id="UP001500713"/>
    </source>
</evidence>
<dbReference type="Pfam" id="PF09836">
    <property type="entry name" value="DUF2063"/>
    <property type="match status" value="1"/>
</dbReference>
<accession>A0ABN1AUU3</accession>
<feature type="domain" description="Putative DNA-binding" evidence="1">
    <location>
        <begin position="8"/>
        <end position="98"/>
    </location>
</feature>
<comment type="caution">
    <text evidence="2">The sequence shown here is derived from an EMBL/GenBank/DDBJ whole genome shotgun (WGS) entry which is preliminary data.</text>
</comment>
<dbReference type="EMBL" id="BAAAEM010000003">
    <property type="protein sequence ID" value="GAA0484265.1"/>
    <property type="molecule type" value="Genomic_DNA"/>
</dbReference>
<dbReference type="Proteomes" id="UP001500713">
    <property type="component" value="Unassembled WGS sequence"/>
</dbReference>
<reference evidence="2 3" key="1">
    <citation type="journal article" date="2019" name="Int. J. Syst. Evol. Microbiol.">
        <title>The Global Catalogue of Microorganisms (GCM) 10K type strain sequencing project: providing services to taxonomists for standard genome sequencing and annotation.</title>
        <authorList>
            <consortium name="The Broad Institute Genomics Platform"/>
            <consortium name="The Broad Institute Genome Sequencing Center for Infectious Disease"/>
            <person name="Wu L."/>
            <person name="Ma J."/>
        </authorList>
    </citation>
    <scope>NUCLEOTIDE SEQUENCE [LARGE SCALE GENOMIC DNA]</scope>
    <source>
        <strain evidence="2 3">JCM 14162</strain>
    </source>
</reference>
<evidence type="ECO:0000313" key="2">
    <source>
        <dbReference type="EMBL" id="GAA0484265.1"/>
    </source>
</evidence>
<name>A0ABN1AUU3_9SPHN</name>
<organism evidence="2 3">
    <name type="scientific">Parasphingorhabdus litoris</name>
    <dbReference type="NCBI Taxonomy" id="394733"/>
    <lineage>
        <taxon>Bacteria</taxon>
        <taxon>Pseudomonadati</taxon>
        <taxon>Pseudomonadota</taxon>
        <taxon>Alphaproteobacteria</taxon>
        <taxon>Sphingomonadales</taxon>
        <taxon>Sphingomonadaceae</taxon>
        <taxon>Parasphingorhabdus</taxon>
    </lineage>
</organism>
<dbReference type="RefSeq" id="WP_229955188.1">
    <property type="nucleotide sequence ID" value="NZ_BAAAEM010000003.1"/>
</dbReference>
<sequence>MPSLAEGQSRFIACLQKGPAHFPDDLFSESADRALLGLKAHANTVSHARLVALENACPKLHEHMGHEPFHAISRDYIEQDHILTCDMNSIASEFADFLAKRGFSETEVDLARIEWAWIKSYHSAEAEPLALQDIATLDEEGLLGLEIDVHPAMRLIKLTGTLSPQLAELGDETPDALMIARPEAEVLFHPLTGLEHDIVEKIANISTMGNLLATAIELGGEDAAMQRIIKLIQAGVITRIE</sequence>
<dbReference type="InterPro" id="IPR018640">
    <property type="entry name" value="DUF2063"/>
</dbReference>